<comment type="caution">
    <text evidence="2">The sequence shown here is derived from an EMBL/GenBank/DDBJ whole genome shotgun (WGS) entry which is preliminary data.</text>
</comment>
<gene>
    <name evidence="2" type="ORF">Adt_18887</name>
</gene>
<dbReference type="InterPro" id="IPR036291">
    <property type="entry name" value="NAD(P)-bd_dom_sf"/>
</dbReference>
<protein>
    <submittedName>
        <fullName evidence="2">D-isomer specific 2-hydroxyacid dehydrogenase family protein</fullName>
    </submittedName>
</protein>
<evidence type="ECO:0000259" key="1">
    <source>
        <dbReference type="Pfam" id="PF02826"/>
    </source>
</evidence>
<dbReference type="EMBL" id="JBFOLK010000005">
    <property type="protein sequence ID" value="KAL2513287.1"/>
    <property type="molecule type" value="Genomic_DNA"/>
</dbReference>
<feature type="domain" description="D-isomer specific 2-hydroxyacid dehydrogenase NAD-binding" evidence="1">
    <location>
        <begin position="206"/>
        <end position="251"/>
    </location>
</feature>
<evidence type="ECO:0000313" key="2">
    <source>
        <dbReference type="EMBL" id="KAL2513287.1"/>
    </source>
</evidence>
<dbReference type="SUPFAM" id="SSF51735">
    <property type="entry name" value="NAD(P)-binding Rossmann-fold domains"/>
    <property type="match status" value="1"/>
</dbReference>
<organism evidence="2 3">
    <name type="scientific">Abeliophyllum distichum</name>
    <dbReference type="NCBI Taxonomy" id="126358"/>
    <lineage>
        <taxon>Eukaryota</taxon>
        <taxon>Viridiplantae</taxon>
        <taxon>Streptophyta</taxon>
        <taxon>Embryophyta</taxon>
        <taxon>Tracheophyta</taxon>
        <taxon>Spermatophyta</taxon>
        <taxon>Magnoliopsida</taxon>
        <taxon>eudicotyledons</taxon>
        <taxon>Gunneridae</taxon>
        <taxon>Pentapetalae</taxon>
        <taxon>asterids</taxon>
        <taxon>lamiids</taxon>
        <taxon>Lamiales</taxon>
        <taxon>Oleaceae</taxon>
        <taxon>Forsythieae</taxon>
        <taxon>Abeliophyllum</taxon>
    </lineage>
</organism>
<dbReference type="AlphaFoldDB" id="A0ABD1TKN1"/>
<dbReference type="Pfam" id="PF02826">
    <property type="entry name" value="2-Hacid_dh_C"/>
    <property type="match status" value="1"/>
</dbReference>
<reference evidence="3" key="1">
    <citation type="submission" date="2024-07" db="EMBL/GenBank/DDBJ databases">
        <title>Two chromosome-level genome assemblies of Korean endemic species Abeliophyllum distichum and Forsythia ovata (Oleaceae).</title>
        <authorList>
            <person name="Jang H."/>
        </authorList>
    </citation>
    <scope>NUCLEOTIDE SEQUENCE [LARGE SCALE GENOMIC DNA]</scope>
</reference>
<dbReference type="PANTHER" id="PTHR42938">
    <property type="entry name" value="FORMATE DEHYDROGENASE 1"/>
    <property type="match status" value="1"/>
</dbReference>
<dbReference type="Gene3D" id="3.40.50.720">
    <property type="entry name" value="NAD(P)-binding Rossmann-like Domain"/>
    <property type="match status" value="2"/>
</dbReference>
<proteinExistence type="predicted"/>
<keyword evidence="3" id="KW-1185">Reference proteome</keyword>
<name>A0ABD1TKN1_9LAMI</name>
<dbReference type="InterPro" id="IPR006140">
    <property type="entry name" value="D-isomer_DH_NAD-bd"/>
</dbReference>
<dbReference type="PANTHER" id="PTHR42938:SF25">
    <property type="entry name" value="D-ISOMER SPECIFIC 2-HYDROXYACID DEHYDROGENASE FAMILY PROTEIN"/>
    <property type="match status" value="1"/>
</dbReference>
<evidence type="ECO:0000313" key="3">
    <source>
        <dbReference type="Proteomes" id="UP001604336"/>
    </source>
</evidence>
<sequence>MWSLESDQGNSESRLLKITMCLWYFGSPDTQDSRGGISVLIGKVQEMVGDGVGIEPITRNLFCGSYFPASHNYTREYLQSHPFIQTFFLLLGVDINAATQHGIKVARIPSDSAGNATSCAEMAIYLMFCLLRKQYDMQIPVQQKKLGEPIVGHTAGANASYVANGTYDDLVDEKGGREDILKFANHADIVVCSLAMNSETVRVLYRGGLLDYDAVIHHLKSSHLGGVGIDVAWTEPFDPDNAILKFPNVIIRVAGVTEYSYRQKAKVGGDVALQFNRGKSLTGIEIVDQLKPYI</sequence>
<accession>A0ABD1TKN1</accession>
<dbReference type="Proteomes" id="UP001604336">
    <property type="component" value="Unassembled WGS sequence"/>
</dbReference>